<evidence type="ECO:0000259" key="6">
    <source>
        <dbReference type="Pfam" id="PF24344"/>
    </source>
</evidence>
<evidence type="ECO:0000256" key="4">
    <source>
        <dbReference type="SAM" id="MobiDB-lite"/>
    </source>
</evidence>
<feature type="compositionally biased region" description="Polar residues" evidence="4">
    <location>
        <begin position="325"/>
        <end position="335"/>
    </location>
</feature>
<feature type="compositionally biased region" description="Basic residues" evidence="4">
    <location>
        <begin position="1352"/>
        <end position="1361"/>
    </location>
</feature>
<evidence type="ECO:0000259" key="5">
    <source>
        <dbReference type="Pfam" id="PF24340"/>
    </source>
</evidence>
<feature type="compositionally biased region" description="Low complexity" evidence="4">
    <location>
        <begin position="441"/>
        <end position="462"/>
    </location>
</feature>
<organism evidence="8 9">
    <name type="scientific">Dothidotthia symphoricarpi CBS 119687</name>
    <dbReference type="NCBI Taxonomy" id="1392245"/>
    <lineage>
        <taxon>Eukaryota</taxon>
        <taxon>Fungi</taxon>
        <taxon>Dikarya</taxon>
        <taxon>Ascomycota</taxon>
        <taxon>Pezizomycotina</taxon>
        <taxon>Dothideomycetes</taxon>
        <taxon>Pleosporomycetidae</taxon>
        <taxon>Pleosporales</taxon>
        <taxon>Dothidotthiaceae</taxon>
        <taxon>Dothidotthia</taxon>
    </lineage>
</organism>
<dbReference type="InterPro" id="IPR056222">
    <property type="entry name" value="PH_23"/>
</dbReference>
<feature type="compositionally biased region" description="Basic and acidic residues" evidence="4">
    <location>
        <begin position="61"/>
        <end position="85"/>
    </location>
</feature>
<dbReference type="InterPro" id="IPR051579">
    <property type="entry name" value="DDR_Transcriptional_Reg"/>
</dbReference>
<dbReference type="PANTHER" id="PTHR23196">
    <property type="entry name" value="PAX TRANSCRIPTION ACTIVATION DOMAIN INTERACTING PROTEIN"/>
    <property type="match status" value="1"/>
</dbReference>
<evidence type="ECO:0008006" key="10">
    <source>
        <dbReference type="Google" id="ProtNLM"/>
    </source>
</evidence>
<dbReference type="GO" id="GO:0006974">
    <property type="term" value="P:DNA damage response"/>
    <property type="evidence" value="ECO:0007669"/>
    <property type="project" value="UniProtKB-KW"/>
</dbReference>
<keyword evidence="2" id="KW-0227">DNA damage</keyword>
<feature type="region of interest" description="Disordered" evidence="4">
    <location>
        <begin position="1196"/>
        <end position="1653"/>
    </location>
</feature>
<evidence type="ECO:0000256" key="1">
    <source>
        <dbReference type="ARBA" id="ARBA00004123"/>
    </source>
</evidence>
<feature type="compositionally biased region" description="Acidic residues" evidence="4">
    <location>
        <begin position="1387"/>
        <end position="1398"/>
    </location>
</feature>
<feature type="domain" description="DBL homology" evidence="5">
    <location>
        <begin position="811"/>
        <end position="1023"/>
    </location>
</feature>
<dbReference type="GeneID" id="54413547"/>
<feature type="compositionally biased region" description="Polar residues" evidence="4">
    <location>
        <begin position="1399"/>
        <end position="1408"/>
    </location>
</feature>
<protein>
    <recommendedName>
        <fullName evidence="10">DH domain-containing protein</fullName>
    </recommendedName>
</protein>
<feature type="compositionally biased region" description="Polar residues" evidence="4">
    <location>
        <begin position="646"/>
        <end position="656"/>
    </location>
</feature>
<feature type="domain" description="PH" evidence="6">
    <location>
        <begin position="1036"/>
        <end position="1177"/>
    </location>
</feature>
<feature type="compositionally biased region" description="Acidic residues" evidence="4">
    <location>
        <begin position="1335"/>
        <end position="1347"/>
    </location>
</feature>
<keyword evidence="3" id="KW-0539">Nucleus</keyword>
<gene>
    <name evidence="8" type="ORF">P153DRAFT_434893</name>
</gene>
<feature type="compositionally biased region" description="Basic residues" evidence="4">
    <location>
        <begin position="580"/>
        <end position="590"/>
    </location>
</feature>
<dbReference type="PANTHER" id="PTHR23196:SF1">
    <property type="entry name" value="PAX-INTERACTING PROTEIN 1"/>
    <property type="match status" value="1"/>
</dbReference>
<proteinExistence type="predicted"/>
<feature type="compositionally biased region" description="Basic and acidic residues" evidence="4">
    <location>
        <begin position="413"/>
        <end position="436"/>
    </location>
</feature>
<feature type="compositionally biased region" description="Basic and acidic residues" evidence="4">
    <location>
        <begin position="200"/>
        <end position="215"/>
    </location>
</feature>
<feature type="region of interest" description="Disordered" evidence="4">
    <location>
        <begin position="1856"/>
        <end position="1892"/>
    </location>
</feature>
<feature type="compositionally biased region" description="Basic residues" evidence="4">
    <location>
        <begin position="630"/>
        <end position="645"/>
    </location>
</feature>
<feature type="compositionally biased region" description="Polar residues" evidence="4">
    <location>
        <begin position="1789"/>
        <end position="1807"/>
    </location>
</feature>
<evidence type="ECO:0000256" key="2">
    <source>
        <dbReference type="ARBA" id="ARBA00022763"/>
    </source>
</evidence>
<feature type="compositionally biased region" description="Pro residues" evidence="4">
    <location>
        <begin position="238"/>
        <end position="250"/>
    </location>
</feature>
<feature type="compositionally biased region" description="Basic and acidic residues" evidence="4">
    <location>
        <begin position="283"/>
        <end position="292"/>
    </location>
</feature>
<name>A0A6A6A227_9PLEO</name>
<evidence type="ECO:0000313" key="8">
    <source>
        <dbReference type="EMBL" id="KAF2124631.1"/>
    </source>
</evidence>
<sequence length="2029" mass="221323">MPASPLPTDPDDSAAPKKHGSPGKKTGAAGKQNNMDGKDFAKAIGINKPANVRDKIKRWQHTVEPDEGGVDKAGTDKTGADKAGADKAVASALNTLARPASSPKLQSTTPKAKLFDDKPNWKPAHKAAKSVDASPERPKTAKQASLIANPLDDDVLTATAPKKRVISDSHWRAKPAAPKDTGRPLPKTIPNAWVRPSKIVKLDKPENEEPPKEQPKAPPPVALKPLVTYIGRSTGQTKPPPKPRIPPKPPSLTKQERPSSSGSSNAKDGKSENSALAPPSPQPEKEKTEMVKMRRSRRRPQTSHLASKSADDVSMFKHQARRSDTSLSDDAQNIITVEYDESHVTSPPASQITSPREGRITSPRDSQITSPRDDELRERRRRRRPKSMGDRTADEALRDSPSNARRRRRRSSPKTDGEELARRSPEPRTHSPEPRKPSPQPGRRSPQSGRRSPQQGRRSPQPFKHSPVPARRSPEPAKLATPPSKPVGSRLEAWLSGTSDPFSDSDSHRRIRSKDSTSTIEIPPKNPAGPPRRRRSKESVSTVEPPPKEDASEVTVSTEVTNETEEDVQPPTRHSSGSSGKRRRRRRRSREIKVETPIVDDASTVMSDDTAETPAPEAPTEVSLSPTPTLKRRGARRSRSQHSIKSRSMSSPLRETTSVDEAFDEGLREAGAASPAPSSSVDASAIDIENIALRPRPLDVKRFFPTGGKRLSTIASVESFAASQRAPPSEAVGSEAPYSVSNFSEILSQVAASQLKASMNPETSTLLSRKSTRRNRLASHADLISVLSMPKTGAKSIVSARSIRTNRSRMATATIPDIMRELTSDEGKYMRELRTIVDGVIPVLLSCVLSKSDSAVAAGLFSRSANTDPNDVTKPIIEMGVCLERMKTLHKRIPTDDPDAFVDWAQSAQDAYAAYISSWRLGFQDVVVSLAPADDDPFKPAKIVNGPEDGAPWDEGMPRNAEGYVVNGDGERVDVAYILKRPLVRLKYLSKSLKSINHVRPSERAEKIASIFQELVTAARRRSNDEYARLEDEAAANIDPTRTRDPRSLAPLAGVRVEPARCVRARDHFDMHLYHSSGQEISCRVEILLRDNTPGTGKGGDLLFCEVDPAGRWLLLPPVQQNRVSARNGDMKGEIVVMIRGHQADGSEWSEVMSLTIDDEQAGFEWVQMLGLNPIPPPLSDVRRTHVPGHDASAAFITASPRSTSPHQSRTPSPHEIDIPIGEQHTEVSKVWRSNTPDRRQQSRTVSPTTPPGVDTSLDSGTYDTSATTPGEDGRSTSPWDDDPDRTPRSLNEALRIADNGSPTGLRRTKATRLSRHGTSSPVSSKSSRQITLDDPQEFVEEPMSIEEEVKPRRKSTKRRPQSLPSGGSSTVSQSNKKYSVWMPESDVGDSDESEEDTQSVGDQTLSPPGSPPLLARPSMHRRVSSVPSLELPSIPRQRKSSRPSSPVDEPEPEPERILEPAFTTPKSKKKSKLANEILQDEEDDGPPPVPVHRSPSPATPVTLKGTKTPVLTPALPAFKNKRRSSSPLKHEYEPSTCTESSSESEEEVVSEVDASEEDEESLTSESSDDELEDDVPMPLMPSGYPGLHGYVSRPCPPNRRTTTFDEPEPKPFAKVSPPSSINNTPADTITPSQSASNTPYRSVPHDSGKATKSVGSIFTWSDEGRWDSLHPDECNIVVTPGKVEVFELKSDGHETGRAPLIAVELTPLVPLRKSTAIDISIRSPPTSDSRIQTGNNIMLRSRNATECTQLYALINQARINNPTYLALQNARGPYGQTSWAEAMDRQNAARTNPSTSSGWLNNTLGRRNSYRKTTTRAASISAATESSVGTMNTALRSALGRFSFGKNGMFSVRNSTLGSRSSGSFDSAERPGSGASTPPGSTGAPAGITNTKCRLYERESLKKWRDMGSARLTIMLPSPHPSVPSSPNSLQRAPGTRDHTQERRILVTGKMKGEVLLDVTLSETCFERVARSGIAVSVWEDTVGDDGEVGRVGKTGGVSGARARVYMIQMKSERECAHCFGLLGRLRY</sequence>
<dbReference type="InterPro" id="IPR056223">
    <property type="entry name" value="PH_24"/>
</dbReference>
<evidence type="ECO:0000256" key="3">
    <source>
        <dbReference type="ARBA" id="ARBA00023242"/>
    </source>
</evidence>
<feature type="compositionally biased region" description="Polar residues" evidence="4">
    <location>
        <begin position="1363"/>
        <end position="1378"/>
    </location>
</feature>
<feature type="compositionally biased region" description="Basic and acidic residues" evidence="4">
    <location>
        <begin position="1213"/>
        <end position="1241"/>
    </location>
</feature>
<dbReference type="Pfam" id="PF24340">
    <property type="entry name" value="DH_2"/>
    <property type="match status" value="1"/>
</dbReference>
<feature type="region of interest" description="Disordered" evidence="4">
    <location>
        <begin position="1785"/>
        <end position="1814"/>
    </location>
</feature>
<dbReference type="RefSeq" id="XP_033519024.1">
    <property type="nucleotide sequence ID" value="XM_033673115.1"/>
</dbReference>
<feature type="compositionally biased region" description="Polar residues" evidence="4">
    <location>
        <begin position="1317"/>
        <end position="1331"/>
    </location>
</feature>
<feature type="compositionally biased region" description="Basic and acidic residues" evidence="4">
    <location>
        <begin position="387"/>
        <end position="398"/>
    </location>
</feature>
<dbReference type="Proteomes" id="UP000799771">
    <property type="component" value="Unassembled WGS sequence"/>
</dbReference>
<dbReference type="GO" id="GO:0005634">
    <property type="term" value="C:nucleus"/>
    <property type="evidence" value="ECO:0007669"/>
    <property type="project" value="UniProtKB-SubCell"/>
</dbReference>
<feature type="region of interest" description="Disordered" evidence="4">
    <location>
        <begin position="1"/>
        <end position="663"/>
    </location>
</feature>
<feature type="compositionally biased region" description="Polar residues" evidence="4">
    <location>
        <begin position="1200"/>
        <end position="1212"/>
    </location>
</feature>
<feature type="region of interest" description="Disordered" evidence="4">
    <location>
        <begin position="1917"/>
        <end position="1941"/>
    </location>
</feature>
<feature type="compositionally biased region" description="Low complexity" evidence="4">
    <location>
        <begin position="612"/>
        <end position="621"/>
    </location>
</feature>
<feature type="compositionally biased region" description="Acidic residues" evidence="4">
    <location>
        <begin position="1543"/>
        <end position="1576"/>
    </location>
</feature>
<feature type="compositionally biased region" description="Low complexity" evidence="4">
    <location>
        <begin position="1872"/>
        <end position="1888"/>
    </location>
</feature>
<feature type="compositionally biased region" description="Polar residues" evidence="4">
    <location>
        <begin position="344"/>
        <end position="354"/>
    </location>
</feature>
<dbReference type="InterPro" id="IPR056416">
    <property type="entry name" value="DH_2_fung"/>
</dbReference>
<feature type="domain" description="PH" evidence="7">
    <location>
        <begin position="1646"/>
        <end position="1773"/>
    </location>
</feature>
<dbReference type="OrthoDB" id="5408934at2759"/>
<dbReference type="Pfam" id="PF24344">
    <property type="entry name" value="PH_23"/>
    <property type="match status" value="1"/>
</dbReference>
<dbReference type="GO" id="GO:0035861">
    <property type="term" value="C:site of double-strand break"/>
    <property type="evidence" value="ECO:0007669"/>
    <property type="project" value="TreeGrafter"/>
</dbReference>
<accession>A0A6A6A227</accession>
<dbReference type="EMBL" id="ML977518">
    <property type="protein sequence ID" value="KAF2124631.1"/>
    <property type="molecule type" value="Genomic_DNA"/>
</dbReference>
<keyword evidence="9" id="KW-1185">Reference proteome</keyword>
<comment type="subcellular location">
    <subcellularLocation>
        <location evidence="1">Nucleus</location>
    </subcellularLocation>
</comment>
<feature type="compositionally biased region" description="Polar residues" evidence="4">
    <location>
        <begin position="1618"/>
        <end position="1641"/>
    </location>
</feature>
<feature type="compositionally biased region" description="Polar residues" evidence="4">
    <location>
        <begin position="1856"/>
        <end position="1866"/>
    </location>
</feature>
<evidence type="ECO:0000313" key="9">
    <source>
        <dbReference type="Proteomes" id="UP000799771"/>
    </source>
</evidence>
<dbReference type="Pfam" id="PF24345">
    <property type="entry name" value="PH_24"/>
    <property type="match status" value="1"/>
</dbReference>
<feature type="compositionally biased region" description="Basic residues" evidence="4">
    <location>
        <begin position="1307"/>
        <end position="1316"/>
    </location>
</feature>
<feature type="compositionally biased region" description="Polar residues" evidence="4">
    <location>
        <begin position="1257"/>
        <end position="1269"/>
    </location>
</feature>
<evidence type="ECO:0000259" key="7">
    <source>
        <dbReference type="Pfam" id="PF24345"/>
    </source>
</evidence>
<reference evidence="8" key="1">
    <citation type="journal article" date="2020" name="Stud. Mycol.">
        <title>101 Dothideomycetes genomes: a test case for predicting lifestyles and emergence of pathogens.</title>
        <authorList>
            <person name="Haridas S."/>
            <person name="Albert R."/>
            <person name="Binder M."/>
            <person name="Bloem J."/>
            <person name="Labutti K."/>
            <person name="Salamov A."/>
            <person name="Andreopoulos B."/>
            <person name="Baker S."/>
            <person name="Barry K."/>
            <person name="Bills G."/>
            <person name="Bluhm B."/>
            <person name="Cannon C."/>
            <person name="Castanera R."/>
            <person name="Culley D."/>
            <person name="Daum C."/>
            <person name="Ezra D."/>
            <person name="Gonzalez J."/>
            <person name="Henrissat B."/>
            <person name="Kuo A."/>
            <person name="Liang C."/>
            <person name="Lipzen A."/>
            <person name="Lutzoni F."/>
            <person name="Magnuson J."/>
            <person name="Mondo S."/>
            <person name="Nolan M."/>
            <person name="Ohm R."/>
            <person name="Pangilinan J."/>
            <person name="Park H.-J."/>
            <person name="Ramirez L."/>
            <person name="Alfaro M."/>
            <person name="Sun H."/>
            <person name="Tritt A."/>
            <person name="Yoshinaga Y."/>
            <person name="Zwiers L.-H."/>
            <person name="Turgeon B."/>
            <person name="Goodwin S."/>
            <person name="Spatafora J."/>
            <person name="Crous P."/>
            <person name="Grigoriev I."/>
        </authorList>
    </citation>
    <scope>NUCLEOTIDE SEQUENCE</scope>
    <source>
        <strain evidence="8">CBS 119687</strain>
    </source>
</reference>